<sequence>MIGRKLTHIDHPQINGKAERIIHTLMDMRYSQTCSKDCADRRTQLFCFIKFYNTVKPHKRLNNATPYEILSAYFNQPFCKQP</sequence>
<reference evidence="2 3" key="1">
    <citation type="submission" date="2018-09" db="EMBL/GenBank/DDBJ databases">
        <title>Metagenome Assembled Genomes from an Advanced Water Purification Facility.</title>
        <authorList>
            <person name="Stamps B.W."/>
            <person name="Spear J.R."/>
        </authorList>
    </citation>
    <scope>NUCLEOTIDE SEQUENCE [LARGE SCALE GENOMIC DNA]</scope>
    <source>
        <strain evidence="2">Bin_54_1</strain>
    </source>
</reference>
<protein>
    <recommendedName>
        <fullName evidence="1">Integrase catalytic domain-containing protein</fullName>
    </recommendedName>
</protein>
<evidence type="ECO:0000259" key="1">
    <source>
        <dbReference type="PROSITE" id="PS50994"/>
    </source>
</evidence>
<organism evidence="2 3">
    <name type="scientific">Nitrosomonas oligotropha</name>
    <dbReference type="NCBI Taxonomy" id="42354"/>
    <lineage>
        <taxon>Bacteria</taxon>
        <taxon>Pseudomonadati</taxon>
        <taxon>Pseudomonadota</taxon>
        <taxon>Betaproteobacteria</taxon>
        <taxon>Nitrosomonadales</taxon>
        <taxon>Nitrosomonadaceae</taxon>
        <taxon>Nitrosomonas</taxon>
    </lineage>
</organism>
<dbReference type="AlphaFoldDB" id="A0A5C7W3M6"/>
<accession>A0A5C7W3M6</accession>
<dbReference type="InterPro" id="IPR036397">
    <property type="entry name" value="RNaseH_sf"/>
</dbReference>
<dbReference type="Proteomes" id="UP000321055">
    <property type="component" value="Unassembled WGS sequence"/>
</dbReference>
<evidence type="ECO:0000313" key="3">
    <source>
        <dbReference type="Proteomes" id="UP000321055"/>
    </source>
</evidence>
<gene>
    <name evidence="2" type="ORF">E6Q60_00220</name>
</gene>
<dbReference type="EMBL" id="SSFX01000003">
    <property type="protein sequence ID" value="TXI30938.1"/>
    <property type="molecule type" value="Genomic_DNA"/>
</dbReference>
<evidence type="ECO:0000313" key="2">
    <source>
        <dbReference type="EMBL" id="TXI30938.1"/>
    </source>
</evidence>
<dbReference type="InterPro" id="IPR012337">
    <property type="entry name" value="RNaseH-like_sf"/>
</dbReference>
<dbReference type="SUPFAM" id="SSF53098">
    <property type="entry name" value="Ribonuclease H-like"/>
    <property type="match status" value="1"/>
</dbReference>
<dbReference type="GO" id="GO:0003676">
    <property type="term" value="F:nucleic acid binding"/>
    <property type="evidence" value="ECO:0007669"/>
    <property type="project" value="InterPro"/>
</dbReference>
<proteinExistence type="predicted"/>
<dbReference type="GO" id="GO:0015074">
    <property type="term" value="P:DNA integration"/>
    <property type="evidence" value="ECO:0007669"/>
    <property type="project" value="InterPro"/>
</dbReference>
<dbReference type="InterPro" id="IPR001584">
    <property type="entry name" value="Integrase_cat-core"/>
</dbReference>
<dbReference type="Pfam" id="PF13683">
    <property type="entry name" value="rve_3"/>
    <property type="match status" value="1"/>
</dbReference>
<dbReference type="PROSITE" id="PS50994">
    <property type="entry name" value="INTEGRASE"/>
    <property type="match status" value="1"/>
</dbReference>
<dbReference type="Gene3D" id="3.30.420.10">
    <property type="entry name" value="Ribonuclease H-like superfamily/Ribonuclease H"/>
    <property type="match status" value="1"/>
</dbReference>
<comment type="caution">
    <text evidence="2">The sequence shown here is derived from an EMBL/GenBank/DDBJ whole genome shotgun (WGS) entry which is preliminary data.</text>
</comment>
<name>A0A5C7W3M6_9PROT</name>
<feature type="domain" description="Integrase catalytic" evidence="1">
    <location>
        <begin position="1"/>
        <end position="74"/>
    </location>
</feature>